<dbReference type="GO" id="GO:0008237">
    <property type="term" value="F:metallopeptidase activity"/>
    <property type="evidence" value="ECO:0007669"/>
    <property type="project" value="InterPro"/>
</dbReference>
<dbReference type="InterPro" id="IPR036116">
    <property type="entry name" value="FN3_sf"/>
</dbReference>
<dbReference type="SUPFAM" id="SSF89372">
    <property type="entry name" value="Fucose-specific lectin"/>
    <property type="match status" value="1"/>
</dbReference>
<dbReference type="AlphaFoldDB" id="A0A6J6BB19"/>
<dbReference type="Pfam" id="PF00041">
    <property type="entry name" value="fn3"/>
    <property type="match status" value="1"/>
</dbReference>
<evidence type="ECO:0000313" key="2">
    <source>
        <dbReference type="EMBL" id="CAB4535837.1"/>
    </source>
</evidence>
<dbReference type="SMART" id="SM00060">
    <property type="entry name" value="FN3"/>
    <property type="match status" value="1"/>
</dbReference>
<feature type="domain" description="Fibronectin type-III" evidence="1">
    <location>
        <begin position="196"/>
        <end position="285"/>
    </location>
</feature>
<dbReference type="Gene3D" id="2.60.40.10">
    <property type="entry name" value="Immunoglobulins"/>
    <property type="match status" value="1"/>
</dbReference>
<dbReference type="SUPFAM" id="SSF49265">
    <property type="entry name" value="Fibronectin type III"/>
    <property type="match status" value="1"/>
</dbReference>
<name>A0A6J6BB19_9ZZZZ</name>
<gene>
    <name evidence="2" type="ORF">UFOPK1395_00780</name>
</gene>
<proteinExistence type="predicted"/>
<dbReference type="Gene3D" id="3.40.390.10">
    <property type="entry name" value="Collagenase (Catalytic Domain)"/>
    <property type="match status" value="1"/>
</dbReference>
<evidence type="ECO:0000259" key="1">
    <source>
        <dbReference type="PROSITE" id="PS50853"/>
    </source>
</evidence>
<sequence length="658" mass="70522">MWYSSATANALAGKDLDKADPEIIIQVNSAATWNMRGDGAPSSNEYDLESVFIHELGHGLGFLSNDSYDPSFALGSLDQPTPFDAYLQTSDGRRLADLPTPSKELGVALTSSLVWNGALGIKANGGIKPKMYTPSRYESGSSTSHLDEFTFSKSGLDSVMTPSLDPGEVFREPGPLLLAMMEDMRNKPPAGVATELPLSPRNVQAFTGDSTALISFDPPVNLRTAQISEYVVKNIKTGFEKKSVSSPVLMTGLKNGTPYTFSVVAKNALGVSDPVTTKTVIPQPGWMSTVLDSAADGKSVVSTTFNGQPAIAYTDTKTGDLKLATYDGKKWKKVTVDGSGGSSGRTTDTISGSISMCVNGIGAKQTLHIFYSDSTEKDLRYAAYNGKTFVIEVVDGNGPTVNEYTDLVRVRTSSDVSVANACVATASSVQVFYRDETQGVLLGAVKTKTFPWKYELLDGDRKTDGRSTGDVGFHLQAIFDGAKVYVAYDSVVSMNLKKEITSGAIRIATRTGIDPRSWVYQTLDVSTDEASVFGFDVALAKVPGDVMATWLAASTATAPKPNQVRWALLSDPTKISKLTTENFGTPGEYLATDGRTIIFNCQERLCALDITKKDLGQAAIRLVSSTQGSEPTQSAWVTVNRIKYLLATINGKLALLKP</sequence>
<dbReference type="EMBL" id="CAEZSB010000075">
    <property type="protein sequence ID" value="CAB4535837.1"/>
    <property type="molecule type" value="Genomic_DNA"/>
</dbReference>
<reference evidence="2" key="1">
    <citation type="submission" date="2020-05" db="EMBL/GenBank/DDBJ databases">
        <authorList>
            <person name="Chiriac C."/>
            <person name="Salcher M."/>
            <person name="Ghai R."/>
            <person name="Kavagutti S V."/>
        </authorList>
    </citation>
    <scope>NUCLEOTIDE SEQUENCE</scope>
</reference>
<organism evidence="2">
    <name type="scientific">freshwater metagenome</name>
    <dbReference type="NCBI Taxonomy" id="449393"/>
    <lineage>
        <taxon>unclassified sequences</taxon>
        <taxon>metagenomes</taxon>
        <taxon>ecological metagenomes</taxon>
    </lineage>
</organism>
<dbReference type="InterPro" id="IPR013783">
    <property type="entry name" value="Ig-like_fold"/>
</dbReference>
<dbReference type="CDD" id="cd00063">
    <property type="entry name" value="FN3"/>
    <property type="match status" value="1"/>
</dbReference>
<accession>A0A6J6BB19</accession>
<dbReference type="Gene3D" id="2.120.10.70">
    <property type="entry name" value="Fucose-specific lectin"/>
    <property type="match status" value="1"/>
</dbReference>
<dbReference type="SUPFAM" id="SSF55486">
    <property type="entry name" value="Metalloproteases ('zincins'), catalytic domain"/>
    <property type="match status" value="1"/>
</dbReference>
<dbReference type="InterPro" id="IPR024079">
    <property type="entry name" value="MetalloPept_cat_dom_sf"/>
</dbReference>
<protein>
    <submittedName>
        <fullName evidence="2">Unannotated protein</fullName>
    </submittedName>
</protein>
<dbReference type="InterPro" id="IPR003961">
    <property type="entry name" value="FN3_dom"/>
</dbReference>
<dbReference type="PROSITE" id="PS50853">
    <property type="entry name" value="FN3"/>
    <property type="match status" value="1"/>
</dbReference>